<reference evidence="1 2" key="1">
    <citation type="journal article" date="2024" name="G3 (Bethesda)">
        <title>Genome assembly of Hibiscus sabdariffa L. provides insights into metabolisms of medicinal natural products.</title>
        <authorList>
            <person name="Kim T."/>
        </authorList>
    </citation>
    <scope>NUCLEOTIDE SEQUENCE [LARGE SCALE GENOMIC DNA]</scope>
    <source>
        <strain evidence="1">TK-2024</strain>
        <tissue evidence="1">Old leaves</tissue>
    </source>
</reference>
<evidence type="ECO:0000313" key="1">
    <source>
        <dbReference type="EMBL" id="KAK8593216.1"/>
    </source>
</evidence>
<evidence type="ECO:0000313" key="2">
    <source>
        <dbReference type="Proteomes" id="UP001472677"/>
    </source>
</evidence>
<dbReference type="Proteomes" id="UP001472677">
    <property type="component" value="Unassembled WGS sequence"/>
</dbReference>
<accession>A0ABR2G2E8</accession>
<name>A0ABR2G2E8_9ROSI</name>
<sequence length="147" mass="16283">MLATRELVSTPLEEEFLSSKAVVSLGKKDNNTRDNEALKEVTKGVGHIDTRCINVEGDSSMENPKSDSNLGIFGMSTSKVKGWLAETKHGSSQDLCLAGGFYFNWDQSKMRTRQIQIKTRIVNEGDSCMGMSLVDSFQNMELLLTVK</sequence>
<keyword evidence="2" id="KW-1185">Reference proteome</keyword>
<proteinExistence type="predicted"/>
<dbReference type="EMBL" id="JBBPBM010000003">
    <property type="protein sequence ID" value="KAK8593216.1"/>
    <property type="molecule type" value="Genomic_DNA"/>
</dbReference>
<comment type="caution">
    <text evidence="1">The sequence shown here is derived from an EMBL/GenBank/DDBJ whole genome shotgun (WGS) entry which is preliminary data.</text>
</comment>
<organism evidence="1 2">
    <name type="scientific">Hibiscus sabdariffa</name>
    <name type="common">roselle</name>
    <dbReference type="NCBI Taxonomy" id="183260"/>
    <lineage>
        <taxon>Eukaryota</taxon>
        <taxon>Viridiplantae</taxon>
        <taxon>Streptophyta</taxon>
        <taxon>Embryophyta</taxon>
        <taxon>Tracheophyta</taxon>
        <taxon>Spermatophyta</taxon>
        <taxon>Magnoliopsida</taxon>
        <taxon>eudicotyledons</taxon>
        <taxon>Gunneridae</taxon>
        <taxon>Pentapetalae</taxon>
        <taxon>rosids</taxon>
        <taxon>malvids</taxon>
        <taxon>Malvales</taxon>
        <taxon>Malvaceae</taxon>
        <taxon>Malvoideae</taxon>
        <taxon>Hibiscus</taxon>
    </lineage>
</organism>
<gene>
    <name evidence="1" type="ORF">V6N12_045300</name>
</gene>
<protein>
    <submittedName>
        <fullName evidence="1">Uncharacterized protein</fullName>
    </submittedName>
</protein>